<dbReference type="AlphaFoldDB" id="A0A3R9KLK4"/>
<proteinExistence type="predicted"/>
<protein>
    <submittedName>
        <fullName evidence="1">Uncharacterized protein</fullName>
    </submittedName>
</protein>
<dbReference type="EMBL" id="RJOG01000005">
    <property type="protein sequence ID" value="RSJ07577.1"/>
    <property type="molecule type" value="Genomic_DNA"/>
</dbReference>
<comment type="caution">
    <text evidence="1">The sequence shown here is derived from an EMBL/GenBank/DDBJ whole genome shotgun (WGS) entry which is preliminary data.</text>
</comment>
<accession>A0A3R9KLK4</accession>
<gene>
    <name evidence="1" type="ORF">D8837_02480</name>
</gene>
<dbReference type="Proteomes" id="UP000273244">
    <property type="component" value="Unassembled WGS sequence"/>
</dbReference>
<sequence length="88" mass="10225">MKVKAVIFFQEADSPCSISQDTKPVRTQRENRSSVQRVSTPWKNYLFHTRFQACSISKIQAFLTSLEVLTKSLEYNLEQYFLLLGGFQ</sequence>
<name>A0A3R9KLK4_STRMT</name>
<evidence type="ECO:0000313" key="1">
    <source>
        <dbReference type="EMBL" id="RSJ07577.1"/>
    </source>
</evidence>
<evidence type="ECO:0000313" key="2">
    <source>
        <dbReference type="Proteomes" id="UP000273244"/>
    </source>
</evidence>
<reference evidence="1 2" key="1">
    <citation type="submission" date="2018-11" db="EMBL/GenBank/DDBJ databases">
        <title>Species Designations Belie Phenotypic and Genotypic Heterogeneity in Oral Streptococci.</title>
        <authorList>
            <person name="Velsko I."/>
        </authorList>
    </citation>
    <scope>NUCLEOTIDE SEQUENCE [LARGE SCALE GENOMIC DNA]</scope>
    <source>
        <strain evidence="1 2">BCC07</strain>
    </source>
</reference>
<organism evidence="1 2">
    <name type="scientific">Streptococcus mitis</name>
    <dbReference type="NCBI Taxonomy" id="28037"/>
    <lineage>
        <taxon>Bacteria</taxon>
        <taxon>Bacillati</taxon>
        <taxon>Bacillota</taxon>
        <taxon>Bacilli</taxon>
        <taxon>Lactobacillales</taxon>
        <taxon>Streptococcaceae</taxon>
        <taxon>Streptococcus</taxon>
        <taxon>Streptococcus mitis group</taxon>
    </lineage>
</organism>